<dbReference type="Proteomes" id="UP001062846">
    <property type="component" value="Chromosome 6"/>
</dbReference>
<accession>A0ACC0NA04</accession>
<sequence length="106" mass="12079">MFNAKVPVALRSLKSSLNDAEARLVHVDIYNPLLDLIQNHEKHGFAVANKGCCGTGNIEVSILCNKFSKTCPNRSVYLFWDNYHLTERGYNIITDRVLTKYLKHLV</sequence>
<organism evidence="1 2">
    <name type="scientific">Rhododendron molle</name>
    <name type="common">Chinese azalea</name>
    <name type="synonym">Azalea mollis</name>
    <dbReference type="NCBI Taxonomy" id="49168"/>
    <lineage>
        <taxon>Eukaryota</taxon>
        <taxon>Viridiplantae</taxon>
        <taxon>Streptophyta</taxon>
        <taxon>Embryophyta</taxon>
        <taxon>Tracheophyta</taxon>
        <taxon>Spermatophyta</taxon>
        <taxon>Magnoliopsida</taxon>
        <taxon>eudicotyledons</taxon>
        <taxon>Gunneridae</taxon>
        <taxon>Pentapetalae</taxon>
        <taxon>asterids</taxon>
        <taxon>Ericales</taxon>
        <taxon>Ericaceae</taxon>
        <taxon>Ericoideae</taxon>
        <taxon>Rhodoreae</taxon>
        <taxon>Rhododendron</taxon>
    </lineage>
</organism>
<keyword evidence="2" id="KW-1185">Reference proteome</keyword>
<dbReference type="EMBL" id="CM046393">
    <property type="protein sequence ID" value="KAI8549462.1"/>
    <property type="molecule type" value="Genomic_DNA"/>
</dbReference>
<comment type="caution">
    <text evidence="1">The sequence shown here is derived from an EMBL/GenBank/DDBJ whole genome shotgun (WGS) entry which is preliminary data.</text>
</comment>
<reference evidence="1" key="1">
    <citation type="submission" date="2022-02" db="EMBL/GenBank/DDBJ databases">
        <title>Plant Genome Project.</title>
        <authorList>
            <person name="Zhang R.-G."/>
        </authorList>
    </citation>
    <scope>NUCLEOTIDE SEQUENCE</scope>
    <source>
        <strain evidence="1">AT1</strain>
    </source>
</reference>
<proteinExistence type="predicted"/>
<gene>
    <name evidence="1" type="ORF">RHMOL_Rhmol06G0026500</name>
</gene>
<name>A0ACC0NA04_RHOML</name>
<evidence type="ECO:0000313" key="1">
    <source>
        <dbReference type="EMBL" id="KAI8549462.1"/>
    </source>
</evidence>
<protein>
    <submittedName>
        <fullName evidence="1">Uncharacterized protein</fullName>
    </submittedName>
</protein>
<evidence type="ECO:0000313" key="2">
    <source>
        <dbReference type="Proteomes" id="UP001062846"/>
    </source>
</evidence>